<dbReference type="Pfam" id="PF03963">
    <property type="entry name" value="FlgD"/>
    <property type="match status" value="1"/>
</dbReference>
<comment type="function">
    <text evidence="4">Required for flagellar hook formation. May act as a scaffolding protein.</text>
</comment>
<evidence type="ECO:0000256" key="2">
    <source>
        <dbReference type="ARBA" id="ARBA00016013"/>
    </source>
</evidence>
<dbReference type="InterPro" id="IPR005648">
    <property type="entry name" value="FlgD"/>
</dbReference>
<gene>
    <name evidence="6" type="ORF">GMJLKIPL_3305</name>
</gene>
<evidence type="ECO:0000256" key="1">
    <source>
        <dbReference type="ARBA" id="ARBA00010577"/>
    </source>
</evidence>
<dbReference type="EMBL" id="BPQQ01000037">
    <property type="protein sequence ID" value="GJE01375.1"/>
    <property type="molecule type" value="Genomic_DNA"/>
</dbReference>
<comment type="caution">
    <text evidence="6">The sequence shown here is derived from an EMBL/GenBank/DDBJ whole genome shotgun (WGS) entry which is preliminary data.</text>
</comment>
<reference evidence="6" key="2">
    <citation type="submission" date="2021-08" db="EMBL/GenBank/DDBJ databases">
        <authorList>
            <person name="Tani A."/>
            <person name="Ola A."/>
            <person name="Ogura Y."/>
            <person name="Katsura K."/>
            <person name="Hayashi T."/>
        </authorList>
    </citation>
    <scope>NUCLEOTIDE SEQUENCE</scope>
    <source>
        <strain evidence="6">DSM 17168</strain>
    </source>
</reference>
<name>A0ABQ4SFU1_9HYPH</name>
<keyword evidence="7" id="KW-1185">Reference proteome</keyword>
<evidence type="ECO:0000313" key="6">
    <source>
        <dbReference type="EMBL" id="GJE01375.1"/>
    </source>
</evidence>
<organism evidence="6 7">
    <name type="scientific">Methylobacterium isbiliense</name>
    <dbReference type="NCBI Taxonomy" id="315478"/>
    <lineage>
        <taxon>Bacteria</taxon>
        <taxon>Pseudomonadati</taxon>
        <taxon>Pseudomonadota</taxon>
        <taxon>Alphaproteobacteria</taxon>
        <taxon>Hyphomicrobiales</taxon>
        <taxon>Methylobacteriaceae</taxon>
        <taxon>Methylobacterium</taxon>
    </lineage>
</organism>
<sequence>MDVSSISQGTAPSGQTATKKTGSGFASSVNADAFLNLLLTQLKNQDPTKPMDSTDYMGELATFSEVEQSTKTNQKLDAILSSNYLSQADTAIGRTVTSSDGSISGTVASVKITTDGPLARLTDGREVLLGNGVVIG</sequence>
<evidence type="ECO:0000256" key="5">
    <source>
        <dbReference type="SAM" id="MobiDB-lite"/>
    </source>
</evidence>
<evidence type="ECO:0000313" key="7">
    <source>
        <dbReference type="Proteomes" id="UP001055153"/>
    </source>
</evidence>
<evidence type="ECO:0000256" key="3">
    <source>
        <dbReference type="ARBA" id="ARBA00022795"/>
    </source>
</evidence>
<evidence type="ECO:0000256" key="4">
    <source>
        <dbReference type="ARBA" id="ARBA00024746"/>
    </source>
</evidence>
<proteinExistence type="inferred from homology"/>
<reference evidence="6" key="1">
    <citation type="journal article" date="2021" name="Front. Microbiol.">
        <title>Comprehensive Comparative Genomics and Phenotyping of Methylobacterium Species.</title>
        <authorList>
            <person name="Alessa O."/>
            <person name="Ogura Y."/>
            <person name="Fujitani Y."/>
            <person name="Takami H."/>
            <person name="Hayashi T."/>
            <person name="Sahin N."/>
            <person name="Tani A."/>
        </authorList>
    </citation>
    <scope>NUCLEOTIDE SEQUENCE</scope>
    <source>
        <strain evidence="6">DSM 17168</strain>
    </source>
</reference>
<accession>A0ABQ4SFU1</accession>
<dbReference type="RefSeq" id="WP_238236256.1">
    <property type="nucleotide sequence ID" value="NZ_BPQQ01000037.1"/>
</dbReference>
<dbReference type="NCBIfam" id="NF004670">
    <property type="entry name" value="PRK06009.1"/>
    <property type="match status" value="1"/>
</dbReference>
<feature type="region of interest" description="Disordered" evidence="5">
    <location>
        <begin position="1"/>
        <end position="22"/>
    </location>
</feature>
<protein>
    <recommendedName>
        <fullName evidence="2">Basal-body rod modification protein FlgD</fullName>
    </recommendedName>
</protein>
<keyword evidence="3" id="KW-1005">Bacterial flagellum biogenesis</keyword>
<comment type="similarity">
    <text evidence="1">Belongs to the FlgD family.</text>
</comment>
<dbReference type="Proteomes" id="UP001055153">
    <property type="component" value="Unassembled WGS sequence"/>
</dbReference>